<dbReference type="Gene3D" id="3.30.9.10">
    <property type="entry name" value="D-Amino Acid Oxidase, subunit A, domain 2"/>
    <property type="match status" value="1"/>
</dbReference>
<dbReference type="SUPFAM" id="SSF51905">
    <property type="entry name" value="FAD/NAD(P)-binding domain"/>
    <property type="match status" value="1"/>
</dbReference>
<evidence type="ECO:0000259" key="8">
    <source>
        <dbReference type="Pfam" id="PF16901"/>
    </source>
</evidence>
<dbReference type="STRING" id="1216006.VA7868_04000"/>
<dbReference type="PROSITE" id="PS00977">
    <property type="entry name" value="FAD_G3PDH_1"/>
    <property type="match status" value="1"/>
</dbReference>
<dbReference type="Pfam" id="PF01266">
    <property type="entry name" value="DAO"/>
    <property type="match status" value="1"/>
</dbReference>
<evidence type="ECO:0000313" key="9">
    <source>
        <dbReference type="EMBL" id="SHI59372.1"/>
    </source>
</evidence>
<feature type="domain" description="FAD dependent oxidoreductase" evidence="7">
    <location>
        <begin position="12"/>
        <end position="330"/>
    </location>
</feature>
<evidence type="ECO:0000256" key="1">
    <source>
        <dbReference type="ARBA" id="ARBA00001974"/>
    </source>
</evidence>
<evidence type="ECO:0000256" key="5">
    <source>
        <dbReference type="ARBA" id="ARBA00023002"/>
    </source>
</evidence>
<comment type="catalytic activity">
    <reaction evidence="6">
        <text>a quinone + sn-glycerol 3-phosphate = dihydroxyacetone phosphate + a quinol</text>
        <dbReference type="Rhea" id="RHEA:18977"/>
        <dbReference type="ChEBI" id="CHEBI:24646"/>
        <dbReference type="ChEBI" id="CHEBI:57597"/>
        <dbReference type="ChEBI" id="CHEBI:57642"/>
        <dbReference type="ChEBI" id="CHEBI:132124"/>
        <dbReference type="EC" id="1.1.5.3"/>
    </reaction>
</comment>
<dbReference type="Gene3D" id="3.50.50.60">
    <property type="entry name" value="FAD/NAD(P)-binding domain"/>
    <property type="match status" value="1"/>
</dbReference>
<evidence type="ECO:0000256" key="2">
    <source>
        <dbReference type="ARBA" id="ARBA00007330"/>
    </source>
</evidence>
<dbReference type="InterPro" id="IPR000447">
    <property type="entry name" value="G3P_DH_FAD-dep"/>
</dbReference>
<dbReference type="Proteomes" id="UP000184608">
    <property type="component" value="Unassembled WGS sequence"/>
</dbReference>
<dbReference type="InterPro" id="IPR031656">
    <property type="entry name" value="DAO_C"/>
</dbReference>
<dbReference type="NCBIfam" id="NF009906">
    <property type="entry name" value="PRK13369.1"/>
    <property type="match status" value="1"/>
</dbReference>
<dbReference type="InterPro" id="IPR036188">
    <property type="entry name" value="FAD/NAD-bd_sf"/>
</dbReference>
<dbReference type="GO" id="GO:0046168">
    <property type="term" value="P:glycerol-3-phosphate catabolic process"/>
    <property type="evidence" value="ECO:0007669"/>
    <property type="project" value="TreeGrafter"/>
</dbReference>
<dbReference type="EMBL" id="FQXZ01000045">
    <property type="protein sequence ID" value="SHI59372.1"/>
    <property type="molecule type" value="Genomic_DNA"/>
</dbReference>
<organism evidence="9 10">
    <name type="scientific">Vibrio aerogenes CECT 7868</name>
    <dbReference type="NCBI Taxonomy" id="1216006"/>
    <lineage>
        <taxon>Bacteria</taxon>
        <taxon>Pseudomonadati</taxon>
        <taxon>Pseudomonadota</taxon>
        <taxon>Gammaproteobacteria</taxon>
        <taxon>Vibrionales</taxon>
        <taxon>Vibrionaceae</taxon>
        <taxon>Vibrio</taxon>
    </lineage>
</organism>
<evidence type="ECO:0000256" key="4">
    <source>
        <dbReference type="ARBA" id="ARBA00022827"/>
    </source>
</evidence>
<keyword evidence="10" id="KW-1185">Reference proteome</keyword>
<proteinExistence type="inferred from homology"/>
<keyword evidence="3 6" id="KW-0285">Flavoprotein</keyword>
<evidence type="ECO:0000256" key="6">
    <source>
        <dbReference type="RuleBase" id="RU361217"/>
    </source>
</evidence>
<dbReference type="RefSeq" id="WP_073605605.1">
    <property type="nucleotide sequence ID" value="NZ_FQXZ01000045.1"/>
</dbReference>
<comment type="similarity">
    <text evidence="2 6">Belongs to the FAD-dependent glycerol-3-phosphate dehydrogenase family.</text>
</comment>
<comment type="cofactor">
    <cofactor evidence="1 6">
        <name>FAD</name>
        <dbReference type="ChEBI" id="CHEBI:57692"/>
    </cofactor>
</comment>
<dbReference type="NCBIfam" id="NF008899">
    <property type="entry name" value="PRK12266.1"/>
    <property type="match status" value="1"/>
</dbReference>
<evidence type="ECO:0000259" key="7">
    <source>
        <dbReference type="Pfam" id="PF01266"/>
    </source>
</evidence>
<evidence type="ECO:0000256" key="3">
    <source>
        <dbReference type="ARBA" id="ARBA00022630"/>
    </source>
</evidence>
<reference evidence="9 10" key="1">
    <citation type="submission" date="2016-11" db="EMBL/GenBank/DDBJ databases">
        <authorList>
            <person name="Jaros S."/>
            <person name="Januszkiewicz K."/>
            <person name="Wedrychowicz H."/>
        </authorList>
    </citation>
    <scope>NUCLEOTIDE SEQUENCE [LARGE SCALE GENOMIC DNA]</scope>
    <source>
        <strain evidence="9 10">CECT 7868</strain>
    </source>
</reference>
<dbReference type="InterPro" id="IPR038299">
    <property type="entry name" value="DAO_C_sf"/>
</dbReference>
<dbReference type="InterPro" id="IPR006076">
    <property type="entry name" value="FAD-dep_OxRdtase"/>
</dbReference>
<dbReference type="GO" id="GO:0009331">
    <property type="term" value="C:glycerol-3-phosphate dehydrogenase (FAD) complex"/>
    <property type="evidence" value="ECO:0007669"/>
    <property type="project" value="UniProtKB-UniRule"/>
</dbReference>
<feature type="domain" description="Alpha-glycerophosphate oxidase C-terminal" evidence="8">
    <location>
        <begin position="388"/>
        <end position="487"/>
    </location>
</feature>
<dbReference type="Gene3D" id="6.10.250.1890">
    <property type="match status" value="1"/>
</dbReference>
<dbReference type="Gene3D" id="1.10.8.870">
    <property type="entry name" value="Alpha-glycerophosphate oxidase, cap domain"/>
    <property type="match status" value="1"/>
</dbReference>
<name>A0A1M6CEE3_9VIBR</name>
<dbReference type="EC" id="1.1.5.3" evidence="6"/>
<dbReference type="PANTHER" id="PTHR11985">
    <property type="entry name" value="GLYCEROL-3-PHOSPHATE DEHYDROGENASE"/>
    <property type="match status" value="1"/>
</dbReference>
<dbReference type="AlphaFoldDB" id="A0A1M6CEE3"/>
<dbReference type="PANTHER" id="PTHR11985:SF15">
    <property type="entry name" value="GLYCEROL-3-PHOSPHATE DEHYDROGENASE, MITOCHONDRIAL"/>
    <property type="match status" value="1"/>
</dbReference>
<protein>
    <recommendedName>
        <fullName evidence="6">Glycerol-3-phosphate dehydrogenase</fullName>
        <ecNumber evidence="6">1.1.5.3</ecNumber>
    </recommendedName>
</protein>
<keyword evidence="5 6" id="KW-0560">Oxidoreductase</keyword>
<gene>
    <name evidence="9" type="primary">glpD</name>
    <name evidence="9" type="ORF">VA7868_04000</name>
</gene>
<dbReference type="PRINTS" id="PR01001">
    <property type="entry name" value="FADG3PDH"/>
</dbReference>
<dbReference type="OrthoDB" id="9766796at2"/>
<keyword evidence="4" id="KW-0274">FAD</keyword>
<dbReference type="Pfam" id="PF16901">
    <property type="entry name" value="DAO_C"/>
    <property type="match status" value="1"/>
</dbReference>
<evidence type="ECO:0000313" key="10">
    <source>
        <dbReference type="Proteomes" id="UP000184608"/>
    </source>
</evidence>
<dbReference type="SUPFAM" id="SSF54373">
    <property type="entry name" value="FAD-linked reductases, C-terminal domain"/>
    <property type="match status" value="1"/>
</dbReference>
<sequence>MNAVVQVSPVLDLIIVGGGINGAGIAADAAGRGLSVGLFEAKDYASATSSVSSKLIHGGLRYLEHYEFRLVSEALAEREVLLKKAPHIAFPMRFRLPHRPFLRPAWMIRCGLFLYDHLGHRTSLPASHKVDLSQSGFLKAEMKTGFEYSDCWVDDARLVLLNVLSAKENGAETRNYCHVKQAVRENGLWRVTIEDHLTGEIFERNAKALVNAAGPWVQEFFVQNLQLPSPKNIRLIKGSHLVVPKIHDEDQAYILQNRDGRIVFVIPYMDQFSIIGTTDVEYHENPREVAISDEETIYLLDIVNEHFCHQLSREDVIWTFSGVRPLCDDESNSPQAITRDYTLTLDDDNGQAPLLSVFGGKLTTYRKLGEAALDKLTPFFQSAGKPWTSSARLPGGNFSCSRQQLSQTIHQKYPWLDEQVIYRYVTQFGTNTWQLMADKSKLAHMGKCFSAGVYQSEIDYMVKHEQVKKGEDFLWRRTKLGLSLTAQEQQQITTYIERFCPDRTQKSELKLAE</sequence>
<dbReference type="GO" id="GO:0004368">
    <property type="term" value="F:glycerol-3-phosphate dehydrogenase (quinone) activity"/>
    <property type="evidence" value="ECO:0007669"/>
    <property type="project" value="UniProtKB-EC"/>
</dbReference>
<accession>A0A1M6CEE3</accession>